<feature type="compositionally biased region" description="Basic and acidic residues" evidence="1">
    <location>
        <begin position="927"/>
        <end position="947"/>
    </location>
</feature>
<feature type="compositionally biased region" description="Basic residues" evidence="1">
    <location>
        <begin position="328"/>
        <end position="337"/>
    </location>
</feature>
<feature type="compositionally biased region" description="Polar residues" evidence="1">
    <location>
        <begin position="293"/>
        <end position="315"/>
    </location>
</feature>
<feature type="region of interest" description="Disordered" evidence="1">
    <location>
        <begin position="376"/>
        <end position="999"/>
    </location>
</feature>
<feature type="region of interest" description="Disordered" evidence="1">
    <location>
        <begin position="287"/>
        <end position="359"/>
    </location>
</feature>
<feature type="compositionally biased region" description="Basic and acidic residues" evidence="1">
    <location>
        <begin position="656"/>
        <end position="665"/>
    </location>
</feature>
<reference evidence="2" key="1">
    <citation type="submission" date="2018-04" db="EMBL/GenBank/DDBJ databases">
        <title>Whole genome sequencing of Hypsizygus marmoreus.</title>
        <authorList>
            <person name="Choi I.-G."/>
            <person name="Min B."/>
            <person name="Kim J.-G."/>
            <person name="Kim S."/>
            <person name="Oh Y.-L."/>
            <person name="Kong W.-S."/>
            <person name="Park H."/>
            <person name="Jeong J."/>
            <person name="Song E.-S."/>
        </authorList>
    </citation>
    <scope>NUCLEOTIDE SEQUENCE [LARGE SCALE GENOMIC DNA]</scope>
    <source>
        <strain evidence="2">51987-8</strain>
    </source>
</reference>
<keyword evidence="3" id="KW-1185">Reference proteome</keyword>
<feature type="region of interest" description="Disordered" evidence="1">
    <location>
        <begin position="1"/>
        <end position="23"/>
    </location>
</feature>
<feature type="compositionally biased region" description="Pro residues" evidence="1">
    <location>
        <begin position="961"/>
        <end position="970"/>
    </location>
</feature>
<feature type="compositionally biased region" description="Low complexity" evidence="1">
    <location>
        <begin position="211"/>
        <end position="226"/>
    </location>
</feature>
<organism evidence="2 3">
    <name type="scientific">Hypsizygus marmoreus</name>
    <name type="common">White beech mushroom</name>
    <name type="synonym">Agaricus marmoreus</name>
    <dbReference type="NCBI Taxonomy" id="39966"/>
    <lineage>
        <taxon>Eukaryota</taxon>
        <taxon>Fungi</taxon>
        <taxon>Dikarya</taxon>
        <taxon>Basidiomycota</taxon>
        <taxon>Agaricomycotina</taxon>
        <taxon>Agaricomycetes</taxon>
        <taxon>Agaricomycetidae</taxon>
        <taxon>Agaricales</taxon>
        <taxon>Tricholomatineae</taxon>
        <taxon>Lyophyllaceae</taxon>
        <taxon>Hypsizygus</taxon>
    </lineage>
</organism>
<feature type="region of interest" description="Disordered" evidence="1">
    <location>
        <begin position="1089"/>
        <end position="1142"/>
    </location>
</feature>
<dbReference type="OrthoDB" id="3231532at2759"/>
<dbReference type="InParanoid" id="A0A369K4V4"/>
<feature type="compositionally biased region" description="Polar residues" evidence="1">
    <location>
        <begin position="439"/>
        <end position="450"/>
    </location>
</feature>
<evidence type="ECO:0000256" key="1">
    <source>
        <dbReference type="SAM" id="MobiDB-lite"/>
    </source>
</evidence>
<feature type="compositionally biased region" description="Polar residues" evidence="1">
    <location>
        <begin position="1112"/>
        <end position="1121"/>
    </location>
</feature>
<feature type="compositionally biased region" description="Basic residues" evidence="1">
    <location>
        <begin position="886"/>
        <end position="896"/>
    </location>
</feature>
<feature type="compositionally biased region" description="Basic and acidic residues" evidence="1">
    <location>
        <begin position="533"/>
        <end position="547"/>
    </location>
</feature>
<feature type="compositionally biased region" description="Low complexity" evidence="1">
    <location>
        <begin position="178"/>
        <end position="198"/>
    </location>
</feature>
<feature type="compositionally biased region" description="Basic and acidic residues" evidence="1">
    <location>
        <begin position="483"/>
        <end position="496"/>
    </location>
</feature>
<protein>
    <submittedName>
        <fullName evidence="2">Uncharacterized protein</fullName>
    </submittedName>
</protein>
<proteinExistence type="predicted"/>
<evidence type="ECO:0000313" key="3">
    <source>
        <dbReference type="Proteomes" id="UP000076154"/>
    </source>
</evidence>
<feature type="compositionally biased region" description="Polar residues" evidence="1">
    <location>
        <begin position="751"/>
        <end position="760"/>
    </location>
</feature>
<feature type="compositionally biased region" description="Polar residues" evidence="1">
    <location>
        <begin position="580"/>
        <end position="595"/>
    </location>
</feature>
<feature type="region of interest" description="Disordered" evidence="1">
    <location>
        <begin position="174"/>
        <end position="253"/>
    </location>
</feature>
<feature type="compositionally biased region" description="Low complexity" evidence="1">
    <location>
        <begin position="635"/>
        <end position="655"/>
    </location>
</feature>
<feature type="region of interest" description="Disordered" evidence="1">
    <location>
        <begin position="46"/>
        <end position="129"/>
    </location>
</feature>
<accession>A0A369K4V4</accession>
<feature type="compositionally biased region" description="Polar residues" evidence="1">
    <location>
        <begin position="667"/>
        <end position="686"/>
    </location>
</feature>
<dbReference type="Proteomes" id="UP000076154">
    <property type="component" value="Unassembled WGS sequence"/>
</dbReference>
<dbReference type="STRING" id="39966.A0A369K4V4"/>
<feature type="compositionally biased region" description="Basic and acidic residues" evidence="1">
    <location>
        <begin position="461"/>
        <end position="472"/>
    </location>
</feature>
<comment type="caution">
    <text evidence="2">The sequence shown here is derived from an EMBL/GenBank/DDBJ whole genome shotgun (WGS) entry which is preliminary data.</text>
</comment>
<sequence length="1163" mass="128732">MDDVRSPIYAAEPYEESQGRDSEVASSDVFAAFYRDMERKEIVERKLSKRSKSNSGTSIWARKLSLKRSATAAPVRPPEHKPHPRLDTDPRNERRRDTMEEDREINLQDEANEKSDWVPAMNSPRSIVPDSLKELPASYNKEAWDAVPSHYVKYHIHDPVGPRWYKNHHLLHPSSKTPAARPPSFFSPSFPPMASSASQEHSADATRMPGPSRTPSNSPLPTPNSSQTRVVDANGKPRTRKTSQTAHDNVDLLDVTDPWGTNWHHHSPYDVGLGNGPVSIDVQDALHTRSRRSSLTAQSRRKTITPSPLSQSTSAVHLHHPPDTGAHIPRKLSKRRTPVLGSIFGGTSEDPGPKAVSLPISPVEVTTRPSVDHFQASELPKRMSVAPSTGPPVSSSQSTTSKKEKRGSVLGRLVKKFSVLRKAAPTHPKGIGREDDWQHVNSGETSTNKPLSYGGGLDKQFSPEKQHSDALKRVPPPSIDGTSETKPDKPPKEADRSSSFSFEAPFSMGRLTIANPDSPRSGDTTPVQPEIPLPHDRFEHTHTDTLHTLHTSSSPPRVSHLTHLSGKLTLDNPPSAASVKGSSYDPSTIRSTFSQTPPPPTPPEKPKAPSLHPAPSVASYATRTSFDFAPEKRSSQPVASSSQVVASSSQHPVQPTERRMSRSSERTQTGPLATNTTRPASISSSVPFPATESADRGESFPLYDYSPLSASSMMANPPTPYNADTLMPATPEVPPPPLPAKRSQDTRHASVGQTSRQTETFRLVRSPSGHVYATDETIVAGGTQWQVVDTSENKGKLKKSSKSMDRRYSEDRESKDRETKRDSKDRESKDRKDRESKDRRDRESRDRKERESKDRKDRESRDRESSKRDRKRESKYKTELEDGTDHRHRLRSHRHERHDSEERSTSTAMATVGSSDWQREANNGHPDTGKSSRKRSEDRERRSEQKQSDVPSVAPNVNKPQPAPPPPTPGAPLSRPLERHPSISTRPTSQLPSAAEMNAMRAKEAWEMERLWKARSMQGNESNGYASIPSGSTPLMGVINGTGPQSAMQGSSHTAFVVQTPFQSQHSIYHSMPTAPPPIIYASPASIPSMSQQLTSPHTHPHQHFRSDSLSDQKSFLSSIRSPLANPLPDPPRASSYELPPLLDSNRRSTDYWTTYTGVSTFH</sequence>
<dbReference type="EMBL" id="LUEZ02000010">
    <property type="protein sequence ID" value="RDB28938.1"/>
    <property type="molecule type" value="Genomic_DNA"/>
</dbReference>
<name>A0A369K4V4_HYPMA</name>
<evidence type="ECO:0000313" key="2">
    <source>
        <dbReference type="EMBL" id="RDB28938.1"/>
    </source>
</evidence>
<feature type="compositionally biased region" description="Basic and acidic residues" evidence="1">
    <location>
        <begin position="77"/>
        <end position="98"/>
    </location>
</feature>
<feature type="compositionally biased region" description="Low complexity" evidence="1">
    <location>
        <begin position="387"/>
        <end position="400"/>
    </location>
</feature>
<dbReference type="AlphaFoldDB" id="A0A369K4V4"/>
<feature type="compositionally biased region" description="Polar residues" evidence="1">
    <location>
        <begin position="982"/>
        <end position="992"/>
    </location>
</feature>
<gene>
    <name evidence="2" type="ORF">Hypma_015739</name>
</gene>
<feature type="compositionally biased region" description="Basic and acidic residues" evidence="1">
    <location>
        <begin position="802"/>
        <end position="885"/>
    </location>
</feature>